<evidence type="ECO:0000259" key="2">
    <source>
        <dbReference type="Pfam" id="PF00549"/>
    </source>
</evidence>
<protein>
    <submittedName>
        <fullName evidence="3">Succinate--CoA ligase subunit beta</fullName>
        <ecNumber evidence="3">6.2.1.5</ecNumber>
    </submittedName>
</protein>
<dbReference type="GO" id="GO:0042709">
    <property type="term" value="C:succinate-CoA ligase complex"/>
    <property type="evidence" value="ECO:0007669"/>
    <property type="project" value="TreeGrafter"/>
</dbReference>
<dbReference type="EMBL" id="DSEC01000611">
    <property type="protein sequence ID" value="HER44486.1"/>
    <property type="molecule type" value="Genomic_DNA"/>
</dbReference>
<dbReference type="InterPro" id="IPR005811">
    <property type="entry name" value="SUCC_ACL_C"/>
</dbReference>
<reference evidence="3" key="1">
    <citation type="journal article" date="2020" name="mSystems">
        <title>Genome- and Community-Level Interaction Insights into Carbon Utilization and Element Cycling Functions of Hydrothermarchaeota in Hydrothermal Sediment.</title>
        <authorList>
            <person name="Zhou Z."/>
            <person name="Liu Y."/>
            <person name="Xu W."/>
            <person name="Pan J."/>
            <person name="Luo Z.H."/>
            <person name="Li M."/>
        </authorList>
    </citation>
    <scope>NUCLEOTIDE SEQUENCE [LARGE SCALE GENOMIC DNA]</scope>
    <source>
        <strain evidence="3">SpSt-1233</strain>
    </source>
</reference>
<dbReference type="GO" id="GO:0006104">
    <property type="term" value="P:succinyl-CoA metabolic process"/>
    <property type="evidence" value="ECO:0007669"/>
    <property type="project" value="TreeGrafter"/>
</dbReference>
<dbReference type="SUPFAM" id="SSF52210">
    <property type="entry name" value="Succinyl-CoA synthetase domains"/>
    <property type="match status" value="1"/>
</dbReference>
<gene>
    <name evidence="3" type="primary">sucC</name>
    <name evidence="3" type="ORF">ENO08_08510</name>
</gene>
<feature type="non-terminal residue" evidence="3">
    <location>
        <position position="1"/>
    </location>
</feature>
<sequence length="80" mass="8576">ILRDENVKAILINIFGGITRCDDVANGLIQAKEKLGIDIPLVVRLTGTNEKEAKEILARTEMIAADGMEDAVQKAIEAAG</sequence>
<feature type="domain" description="ATP-citrate synthase/succinyl-CoA ligase C-terminal" evidence="2">
    <location>
        <begin position="1"/>
        <end position="74"/>
    </location>
</feature>
<evidence type="ECO:0000256" key="1">
    <source>
        <dbReference type="ARBA" id="ARBA00022741"/>
    </source>
</evidence>
<dbReference type="GO" id="GO:0000166">
    <property type="term" value="F:nucleotide binding"/>
    <property type="evidence" value="ECO:0007669"/>
    <property type="project" value="UniProtKB-KW"/>
</dbReference>
<dbReference type="PANTHER" id="PTHR11815">
    <property type="entry name" value="SUCCINYL-COA SYNTHETASE BETA CHAIN"/>
    <property type="match status" value="1"/>
</dbReference>
<dbReference type="Proteomes" id="UP000886069">
    <property type="component" value="Unassembled WGS sequence"/>
</dbReference>
<proteinExistence type="predicted"/>
<accession>A0A7V2AWE3</accession>
<organism evidence="3">
    <name type="scientific">Eiseniibacteriota bacterium</name>
    <dbReference type="NCBI Taxonomy" id="2212470"/>
    <lineage>
        <taxon>Bacteria</taxon>
        <taxon>Candidatus Eiseniibacteriota</taxon>
    </lineage>
</organism>
<dbReference type="Pfam" id="PF00549">
    <property type="entry name" value="Ligase_CoA"/>
    <property type="match status" value="1"/>
</dbReference>
<dbReference type="Gene3D" id="3.40.50.261">
    <property type="entry name" value="Succinyl-CoA synthetase domains"/>
    <property type="match status" value="1"/>
</dbReference>
<dbReference type="GO" id="GO:0006099">
    <property type="term" value="P:tricarboxylic acid cycle"/>
    <property type="evidence" value="ECO:0007669"/>
    <property type="project" value="TreeGrafter"/>
</dbReference>
<comment type="caution">
    <text evidence="3">The sequence shown here is derived from an EMBL/GenBank/DDBJ whole genome shotgun (WGS) entry which is preliminary data.</text>
</comment>
<dbReference type="InterPro" id="IPR016102">
    <property type="entry name" value="Succinyl-CoA_synth-like"/>
</dbReference>
<dbReference type="AlphaFoldDB" id="A0A7V2AWE3"/>
<dbReference type="GO" id="GO:0004775">
    <property type="term" value="F:succinate-CoA ligase (ADP-forming) activity"/>
    <property type="evidence" value="ECO:0007669"/>
    <property type="project" value="UniProtKB-EC"/>
</dbReference>
<dbReference type="PANTHER" id="PTHR11815:SF10">
    <property type="entry name" value="SUCCINATE--COA LIGASE [GDP-FORMING] SUBUNIT BETA, MITOCHONDRIAL"/>
    <property type="match status" value="1"/>
</dbReference>
<keyword evidence="3" id="KW-0436">Ligase</keyword>
<name>A0A7V2AWE3_UNCEI</name>
<evidence type="ECO:0000313" key="3">
    <source>
        <dbReference type="EMBL" id="HER44486.1"/>
    </source>
</evidence>
<keyword evidence="1" id="KW-0547">Nucleotide-binding</keyword>
<dbReference type="EC" id="6.2.1.5" evidence="3"/>